<dbReference type="OrthoDB" id="9801160at2"/>
<dbReference type="EMBL" id="FQVH01000023">
    <property type="protein sequence ID" value="SHF45309.1"/>
    <property type="molecule type" value="Genomic_DNA"/>
</dbReference>
<sequence>MSNGEITRESAFTLLKEYTKSESLIKHALAVEAVMKHFARLFNLDENEVTKWGIIGLLHDIDYEMYPQQHCKKVREILTRHGYPEEYIRAIESHGYNIVNDVKPLHKMEKVLYTVDELTGFITAVAILRPSKSLSDLSVKSVKKKWKQKSFASGVDRSVIEEGAKMLEMELDYIIEQTIIGMREVAEEIGLNGN</sequence>
<dbReference type="PANTHER" id="PTHR38659">
    <property type="entry name" value="METAL-DEPENDENT PHOSPHOHYDROLASE"/>
    <property type="match status" value="1"/>
</dbReference>
<dbReference type="PANTHER" id="PTHR38659:SF2">
    <property type="entry name" value="HDIG DOMAIN PROTEIN"/>
    <property type="match status" value="1"/>
</dbReference>
<dbReference type="InterPro" id="IPR006675">
    <property type="entry name" value="HDIG_dom"/>
</dbReference>
<gene>
    <name evidence="2" type="ORF">SAMN02746089_01948</name>
</gene>
<dbReference type="STRING" id="1121256.SAMN02746089_01948"/>
<dbReference type="NCBIfam" id="TIGR00277">
    <property type="entry name" value="HDIG"/>
    <property type="match status" value="1"/>
</dbReference>
<organism evidence="2 3">
    <name type="scientific">Caldanaerobius fijiensis DSM 17918</name>
    <dbReference type="NCBI Taxonomy" id="1121256"/>
    <lineage>
        <taxon>Bacteria</taxon>
        <taxon>Bacillati</taxon>
        <taxon>Bacillota</taxon>
        <taxon>Clostridia</taxon>
        <taxon>Thermoanaerobacterales</taxon>
        <taxon>Thermoanaerobacteraceae</taxon>
        <taxon>Caldanaerobius</taxon>
    </lineage>
</organism>
<reference evidence="2 3" key="1">
    <citation type="submission" date="2016-11" db="EMBL/GenBank/DDBJ databases">
        <authorList>
            <person name="Jaros S."/>
            <person name="Januszkiewicz K."/>
            <person name="Wedrychowicz H."/>
        </authorList>
    </citation>
    <scope>NUCLEOTIDE SEQUENCE [LARGE SCALE GENOMIC DNA]</scope>
    <source>
        <strain evidence="2 3">DSM 17918</strain>
    </source>
</reference>
<evidence type="ECO:0000313" key="2">
    <source>
        <dbReference type="EMBL" id="SHF45309.1"/>
    </source>
</evidence>
<accession>A0A1M5BRZ9</accession>
<dbReference type="Gene3D" id="1.10.3210.10">
    <property type="entry name" value="Hypothetical protein af1432"/>
    <property type="match status" value="1"/>
</dbReference>
<keyword evidence="3" id="KW-1185">Reference proteome</keyword>
<feature type="domain" description="HD" evidence="1">
    <location>
        <begin position="25"/>
        <end position="116"/>
    </location>
</feature>
<dbReference type="InterPro" id="IPR006674">
    <property type="entry name" value="HD_domain"/>
</dbReference>
<dbReference type="SUPFAM" id="SSF109604">
    <property type="entry name" value="HD-domain/PDEase-like"/>
    <property type="match status" value="1"/>
</dbReference>
<evidence type="ECO:0000313" key="3">
    <source>
        <dbReference type="Proteomes" id="UP000184088"/>
    </source>
</evidence>
<dbReference type="Pfam" id="PF01966">
    <property type="entry name" value="HD"/>
    <property type="match status" value="1"/>
</dbReference>
<dbReference type="Proteomes" id="UP000184088">
    <property type="component" value="Unassembled WGS sequence"/>
</dbReference>
<dbReference type="AlphaFoldDB" id="A0A1M5BRZ9"/>
<name>A0A1M5BRZ9_9THEO</name>
<dbReference type="RefSeq" id="WP_073344671.1">
    <property type="nucleotide sequence ID" value="NZ_FQVH01000023.1"/>
</dbReference>
<protein>
    <submittedName>
        <fullName evidence="2">HDIG domain-containing protein</fullName>
    </submittedName>
</protein>
<evidence type="ECO:0000259" key="1">
    <source>
        <dbReference type="Pfam" id="PF01966"/>
    </source>
</evidence>
<proteinExistence type="predicted"/>